<comment type="caution">
    <text evidence="1">The sequence shown here is derived from an EMBL/GenBank/DDBJ whole genome shotgun (WGS) entry which is preliminary data.</text>
</comment>
<dbReference type="RefSeq" id="WP_062285652.1">
    <property type="nucleotide sequence ID" value="NZ_LTBC01000017.1"/>
</dbReference>
<evidence type="ECO:0000313" key="1">
    <source>
        <dbReference type="EMBL" id="KYH30971.1"/>
    </source>
</evidence>
<gene>
    <name evidence="1" type="ORF">MOMUL_27550</name>
</gene>
<dbReference type="OrthoDB" id="2111666at2"/>
<sequence length="204" mass="22625">MQMQLQGANIVVVLSQPNKNAVRVNEILGLYPGEPHTTLWFPDPISPGVIEFPNKGIGISLTENRLQIQSRVNDNFALNDFSEILMKVLHLTGGQAVNAYGFNFDFICSGLPEVKDIFSLAIKPTSFENIPNTALRLSFTKDNVLFTLDLADDKPNLKLHINIHHNESLNTDILAQRTSETLENDWNNSQKLIAEVIGSGNTLA</sequence>
<dbReference type="EMBL" id="LTBC01000017">
    <property type="protein sequence ID" value="KYH30971.1"/>
    <property type="molecule type" value="Genomic_DNA"/>
</dbReference>
<dbReference type="AlphaFoldDB" id="A0A151ATM9"/>
<organism evidence="1 2">
    <name type="scientific">Moorella mulderi DSM 14980</name>
    <dbReference type="NCBI Taxonomy" id="1122241"/>
    <lineage>
        <taxon>Bacteria</taxon>
        <taxon>Bacillati</taxon>
        <taxon>Bacillota</taxon>
        <taxon>Clostridia</taxon>
        <taxon>Neomoorellales</taxon>
        <taxon>Neomoorellaceae</taxon>
        <taxon>Neomoorella</taxon>
    </lineage>
</organism>
<dbReference type="PATRIC" id="fig|1122241.3.peg.2930"/>
<accession>A0A151ATM9</accession>
<evidence type="ECO:0000313" key="2">
    <source>
        <dbReference type="Proteomes" id="UP000075670"/>
    </source>
</evidence>
<proteinExistence type="predicted"/>
<keyword evidence="2" id="KW-1185">Reference proteome</keyword>
<protein>
    <submittedName>
        <fullName evidence="1">Uncharacterized protein</fullName>
    </submittedName>
</protein>
<dbReference type="Proteomes" id="UP000075670">
    <property type="component" value="Unassembled WGS sequence"/>
</dbReference>
<reference evidence="1 2" key="1">
    <citation type="submission" date="2016-02" db="EMBL/GenBank/DDBJ databases">
        <title>Genome sequence of Moorella mulderi DSM 14980.</title>
        <authorList>
            <person name="Poehlein A."/>
            <person name="Daniel R."/>
        </authorList>
    </citation>
    <scope>NUCLEOTIDE SEQUENCE [LARGE SCALE GENOMIC DNA]</scope>
    <source>
        <strain evidence="1 2">DSM 14980</strain>
    </source>
</reference>
<name>A0A151ATM9_9FIRM</name>